<comment type="caution">
    <text evidence="2">The sequence shown here is derived from an EMBL/GenBank/DDBJ whole genome shotgun (WGS) entry which is preliminary data.</text>
</comment>
<evidence type="ECO:0000313" key="2">
    <source>
        <dbReference type="EMBL" id="KAK1601602.1"/>
    </source>
</evidence>
<evidence type="ECO:0008006" key="4">
    <source>
        <dbReference type="Google" id="ProtNLM"/>
    </source>
</evidence>
<keyword evidence="3" id="KW-1185">Reference proteome</keyword>
<protein>
    <recommendedName>
        <fullName evidence="4">Transposase Tnp1/En/Spm-like domain-containing protein</fullName>
    </recommendedName>
</protein>
<proteinExistence type="predicted"/>
<reference evidence="2" key="1">
    <citation type="submission" date="2023-07" db="EMBL/GenBank/DDBJ databases">
        <title>A chromosome-level genome assembly of Lolium multiflorum.</title>
        <authorList>
            <person name="Chen Y."/>
            <person name="Copetti D."/>
            <person name="Kolliker R."/>
            <person name="Studer B."/>
        </authorList>
    </citation>
    <scope>NUCLEOTIDE SEQUENCE</scope>
    <source>
        <strain evidence="2">02402/16</strain>
        <tissue evidence="2">Leaf</tissue>
    </source>
</reference>
<dbReference type="Proteomes" id="UP001231189">
    <property type="component" value="Unassembled WGS sequence"/>
</dbReference>
<feature type="compositionally biased region" description="Polar residues" evidence="1">
    <location>
        <begin position="12"/>
        <end position="24"/>
    </location>
</feature>
<accession>A0AAD8QHP2</accession>
<feature type="region of interest" description="Disordered" evidence="1">
    <location>
        <begin position="1"/>
        <end position="57"/>
    </location>
</feature>
<sequence>MLPPKSKAVTAISEQGQEMKSPITSKRRRNAKSGDYIEGSQGNVESQAKTAATPTETISKRQKKRKIEELVDDKLEELNDDVVITSVSVVQKPKCSYRNLLDNTLLVKVKEEKLEENIADKEDDWHSTKRCTDEHNDWFRARNPLKANKMKTGIEVGLTSPNSFQMVALGTVQEIENEEFVKVLVNVVFKTTTALPIPKGRMVQMGDTEAHCITWPRKNITDPAIDRTSAEIACTLEKKLKAAASTAKKRKGGSQKLAPHHSDSSRTPPAPANLRSKVEFLCGGDVLLAKKR</sequence>
<organism evidence="2 3">
    <name type="scientific">Lolium multiflorum</name>
    <name type="common">Italian ryegrass</name>
    <name type="synonym">Lolium perenne subsp. multiflorum</name>
    <dbReference type="NCBI Taxonomy" id="4521"/>
    <lineage>
        <taxon>Eukaryota</taxon>
        <taxon>Viridiplantae</taxon>
        <taxon>Streptophyta</taxon>
        <taxon>Embryophyta</taxon>
        <taxon>Tracheophyta</taxon>
        <taxon>Spermatophyta</taxon>
        <taxon>Magnoliopsida</taxon>
        <taxon>Liliopsida</taxon>
        <taxon>Poales</taxon>
        <taxon>Poaceae</taxon>
        <taxon>BOP clade</taxon>
        <taxon>Pooideae</taxon>
        <taxon>Poodae</taxon>
        <taxon>Poeae</taxon>
        <taxon>Poeae Chloroplast Group 2 (Poeae type)</taxon>
        <taxon>Loliodinae</taxon>
        <taxon>Loliinae</taxon>
        <taxon>Lolium</taxon>
    </lineage>
</organism>
<feature type="compositionally biased region" description="Polar residues" evidence="1">
    <location>
        <begin position="40"/>
        <end position="57"/>
    </location>
</feature>
<evidence type="ECO:0000256" key="1">
    <source>
        <dbReference type="SAM" id="MobiDB-lite"/>
    </source>
</evidence>
<feature type="region of interest" description="Disordered" evidence="1">
    <location>
        <begin position="245"/>
        <end position="276"/>
    </location>
</feature>
<gene>
    <name evidence="2" type="ORF">QYE76_059266</name>
</gene>
<evidence type="ECO:0000313" key="3">
    <source>
        <dbReference type="Proteomes" id="UP001231189"/>
    </source>
</evidence>
<name>A0AAD8QHP2_LOLMU</name>
<dbReference type="EMBL" id="JAUUTY010000391">
    <property type="protein sequence ID" value="KAK1601602.1"/>
    <property type="molecule type" value="Genomic_DNA"/>
</dbReference>
<dbReference type="AlphaFoldDB" id="A0AAD8QHP2"/>